<organism evidence="2 3">
    <name type="scientific">Elysia marginata</name>
    <dbReference type="NCBI Taxonomy" id="1093978"/>
    <lineage>
        <taxon>Eukaryota</taxon>
        <taxon>Metazoa</taxon>
        <taxon>Spiralia</taxon>
        <taxon>Lophotrochozoa</taxon>
        <taxon>Mollusca</taxon>
        <taxon>Gastropoda</taxon>
        <taxon>Heterobranchia</taxon>
        <taxon>Euthyneura</taxon>
        <taxon>Panpulmonata</taxon>
        <taxon>Sacoglossa</taxon>
        <taxon>Placobranchoidea</taxon>
        <taxon>Plakobranchidae</taxon>
        <taxon>Elysia</taxon>
    </lineage>
</organism>
<dbReference type="InterPro" id="IPR030791">
    <property type="entry name" value="Rotatin"/>
</dbReference>
<dbReference type="InterPro" id="IPR029249">
    <property type="entry name" value="Rotatin_N"/>
</dbReference>
<dbReference type="GO" id="GO:0007099">
    <property type="term" value="P:centriole replication"/>
    <property type="evidence" value="ECO:0007669"/>
    <property type="project" value="TreeGrafter"/>
</dbReference>
<dbReference type="PANTHER" id="PTHR31691">
    <property type="entry name" value="ROTATIN"/>
    <property type="match status" value="1"/>
</dbReference>
<comment type="caution">
    <text evidence="2">The sequence shown here is derived from an EMBL/GenBank/DDBJ whole genome shotgun (WGS) entry which is preliminary data.</text>
</comment>
<evidence type="ECO:0000313" key="3">
    <source>
        <dbReference type="Proteomes" id="UP000762676"/>
    </source>
</evidence>
<dbReference type="GO" id="GO:0005814">
    <property type="term" value="C:centriole"/>
    <property type="evidence" value="ECO:0007669"/>
    <property type="project" value="TreeGrafter"/>
</dbReference>
<dbReference type="Pfam" id="PF14726">
    <property type="entry name" value="RTTN_N"/>
    <property type="match status" value="1"/>
</dbReference>
<accession>A0AAV4JXA1</accession>
<gene>
    <name evidence="2" type="ORF">ElyMa_001735900</name>
</gene>
<dbReference type="GO" id="GO:0032053">
    <property type="term" value="P:ciliary basal body organization"/>
    <property type="evidence" value="ECO:0007669"/>
    <property type="project" value="TreeGrafter"/>
</dbReference>
<dbReference type="EMBL" id="BMAT01003514">
    <property type="protein sequence ID" value="GFS26986.1"/>
    <property type="molecule type" value="Genomic_DNA"/>
</dbReference>
<dbReference type="PANTHER" id="PTHR31691:SF1">
    <property type="entry name" value="ROTATIN"/>
    <property type="match status" value="1"/>
</dbReference>
<keyword evidence="3" id="KW-1185">Reference proteome</keyword>
<dbReference type="GO" id="GO:0010457">
    <property type="term" value="P:centriole-centriole cohesion"/>
    <property type="evidence" value="ECO:0007669"/>
    <property type="project" value="TreeGrafter"/>
</dbReference>
<dbReference type="GO" id="GO:0036064">
    <property type="term" value="C:ciliary basal body"/>
    <property type="evidence" value="ECO:0007669"/>
    <property type="project" value="InterPro"/>
</dbReference>
<name>A0AAV4JXA1_9GAST</name>
<evidence type="ECO:0000259" key="1">
    <source>
        <dbReference type="Pfam" id="PF14726"/>
    </source>
</evidence>
<proteinExistence type="predicted"/>
<dbReference type="GO" id="GO:0005813">
    <property type="term" value="C:centrosome"/>
    <property type="evidence" value="ECO:0007669"/>
    <property type="project" value="InterPro"/>
</dbReference>
<evidence type="ECO:0000313" key="2">
    <source>
        <dbReference type="EMBL" id="GFS26986.1"/>
    </source>
</evidence>
<feature type="domain" description="Rotatin N-terminal" evidence="1">
    <location>
        <begin position="23"/>
        <end position="119"/>
    </location>
</feature>
<reference evidence="2 3" key="1">
    <citation type="journal article" date="2021" name="Elife">
        <title>Chloroplast acquisition without the gene transfer in kleptoplastic sea slugs, Plakobranchus ocellatus.</title>
        <authorList>
            <person name="Maeda T."/>
            <person name="Takahashi S."/>
            <person name="Yoshida T."/>
            <person name="Shimamura S."/>
            <person name="Takaki Y."/>
            <person name="Nagai Y."/>
            <person name="Toyoda A."/>
            <person name="Suzuki Y."/>
            <person name="Arimoto A."/>
            <person name="Ishii H."/>
            <person name="Satoh N."/>
            <person name="Nishiyama T."/>
            <person name="Hasebe M."/>
            <person name="Maruyama T."/>
            <person name="Minagawa J."/>
            <person name="Obokata J."/>
            <person name="Shigenobu S."/>
        </authorList>
    </citation>
    <scope>NUCLEOTIDE SEQUENCE [LARGE SCALE GENOMIC DNA]</scope>
</reference>
<protein>
    <submittedName>
        <fullName evidence="2">Rotatin</fullName>
    </submittedName>
</protein>
<dbReference type="Proteomes" id="UP000762676">
    <property type="component" value="Unassembled WGS sequence"/>
</dbReference>
<dbReference type="AlphaFoldDB" id="A0AAV4JXA1"/>
<sequence>MTHYRKDVDFNGLFRKLGHPLEEIRVRALESIQSKLDHKLICDADLVQEKLLYIRLLEWFNISKCSHKTQVLALISRLSQHTTGAQLLHDIGAIEFLSQLRCDIEVCHRPVIDHILEHIMCLPEAESQGHAPECIYHRPSDSAVWGASMSSAQDGSKSHISEPSVAAASVSHIGPGCRDNRLNHYFQRGPAYFTSPVRQENEQGELTNLGQKLNVKQYMPAEDFLFTPIDESSGSLFRLSMFPWLPLTQTDQQVIASTNGY</sequence>